<feature type="region of interest" description="Disordered" evidence="1">
    <location>
        <begin position="46"/>
        <end position="68"/>
    </location>
</feature>
<feature type="region of interest" description="Disordered" evidence="1">
    <location>
        <begin position="1"/>
        <end position="25"/>
    </location>
</feature>
<dbReference type="AlphaFoldDB" id="A0A495UZT8"/>
<evidence type="ECO:0000313" key="2">
    <source>
        <dbReference type="EMBL" id="RKT42752.1"/>
    </source>
</evidence>
<proteinExistence type="predicted"/>
<gene>
    <name evidence="2" type="ORF">BDD21_0047</name>
</gene>
<organism evidence="2 3">
    <name type="scientific">Thiocapsa rosea</name>
    <dbReference type="NCBI Taxonomy" id="69360"/>
    <lineage>
        <taxon>Bacteria</taxon>
        <taxon>Pseudomonadati</taxon>
        <taxon>Pseudomonadota</taxon>
        <taxon>Gammaproteobacteria</taxon>
        <taxon>Chromatiales</taxon>
        <taxon>Chromatiaceae</taxon>
        <taxon>Thiocapsa</taxon>
    </lineage>
</organism>
<protein>
    <submittedName>
        <fullName evidence="2">Uncharacterized protein</fullName>
    </submittedName>
</protein>
<name>A0A495UZT8_9GAMM</name>
<keyword evidence="3" id="KW-1185">Reference proteome</keyword>
<accession>A0A495UZT8</accession>
<dbReference type="Proteomes" id="UP000274556">
    <property type="component" value="Unassembled WGS sequence"/>
</dbReference>
<evidence type="ECO:0000256" key="1">
    <source>
        <dbReference type="SAM" id="MobiDB-lite"/>
    </source>
</evidence>
<comment type="caution">
    <text evidence="2">The sequence shown here is derived from an EMBL/GenBank/DDBJ whole genome shotgun (WGS) entry which is preliminary data.</text>
</comment>
<evidence type="ECO:0000313" key="3">
    <source>
        <dbReference type="Proteomes" id="UP000274556"/>
    </source>
</evidence>
<dbReference type="EMBL" id="RBXL01000001">
    <property type="protein sequence ID" value="RKT42752.1"/>
    <property type="molecule type" value="Genomic_DNA"/>
</dbReference>
<dbReference type="RefSeq" id="WP_147430939.1">
    <property type="nucleotide sequence ID" value="NZ_RBXL01000001.1"/>
</dbReference>
<reference evidence="2 3" key="1">
    <citation type="submission" date="2018-10" db="EMBL/GenBank/DDBJ databases">
        <title>Genomic Encyclopedia of Archaeal and Bacterial Type Strains, Phase II (KMG-II): from individual species to whole genera.</title>
        <authorList>
            <person name="Goeker M."/>
        </authorList>
    </citation>
    <scope>NUCLEOTIDE SEQUENCE [LARGE SCALE GENOMIC DNA]</scope>
    <source>
        <strain evidence="2 3">DSM 235</strain>
    </source>
</reference>
<sequence length="68" mass="7790">MDGKWTDPALKQRYPQRHGGGHRPGNMVTLLVRGYLGAISLRFQNKPNHRYKKKDASARKRNNGTSEK</sequence>